<dbReference type="InterPro" id="IPR000719">
    <property type="entry name" value="Prot_kinase_dom"/>
</dbReference>
<evidence type="ECO:0000256" key="14">
    <source>
        <dbReference type="PROSITE-ProRule" id="PRU10141"/>
    </source>
</evidence>
<dbReference type="SUPFAM" id="SSF103243">
    <property type="entry name" value="KA1-like"/>
    <property type="match status" value="1"/>
</dbReference>
<protein>
    <recommendedName>
        <fullName evidence="3">non-specific serine/threonine protein kinase</fullName>
        <ecNumber evidence="3">2.7.11.1</ecNumber>
    </recommendedName>
</protein>
<dbReference type="GO" id="GO:0050321">
    <property type="term" value="F:tau-protein kinase activity"/>
    <property type="evidence" value="ECO:0007669"/>
    <property type="project" value="TreeGrafter"/>
</dbReference>
<evidence type="ECO:0000256" key="10">
    <source>
        <dbReference type="ARBA" id="ARBA00022840"/>
    </source>
</evidence>
<proteinExistence type="inferred from homology"/>
<comment type="cofactor">
    <cofactor evidence="1">
        <name>Mg(2+)</name>
        <dbReference type="ChEBI" id="CHEBI:18420"/>
    </cofactor>
</comment>
<dbReference type="GO" id="GO:0005737">
    <property type="term" value="C:cytoplasm"/>
    <property type="evidence" value="ECO:0007669"/>
    <property type="project" value="TreeGrafter"/>
</dbReference>
<feature type="region of interest" description="Disordered" evidence="15">
    <location>
        <begin position="1293"/>
        <end position="1350"/>
    </location>
</feature>
<evidence type="ECO:0000256" key="8">
    <source>
        <dbReference type="ARBA" id="ARBA00022741"/>
    </source>
</evidence>
<evidence type="ECO:0000256" key="4">
    <source>
        <dbReference type="ARBA" id="ARBA00022527"/>
    </source>
</evidence>
<feature type="compositionally biased region" description="Basic and acidic residues" evidence="15">
    <location>
        <begin position="1233"/>
        <end position="1245"/>
    </location>
</feature>
<evidence type="ECO:0000256" key="9">
    <source>
        <dbReference type="ARBA" id="ARBA00022777"/>
    </source>
</evidence>
<dbReference type="FunFam" id="1.10.510.10:FF:000156">
    <property type="entry name" value="Serine/threonine-protein kinase SIK3 homolog"/>
    <property type="match status" value="1"/>
</dbReference>
<name>A0A6J2SZH2_DROHY</name>
<dbReference type="EC" id="2.7.11.1" evidence="3"/>
<dbReference type="InterPro" id="IPR008271">
    <property type="entry name" value="Ser/Thr_kinase_AS"/>
</dbReference>
<dbReference type="PANTHER" id="PTHR24346:SF42">
    <property type="entry name" value="SERINE_THREONINE-PROTEIN KINASE SIK3"/>
    <property type="match status" value="1"/>
</dbReference>
<evidence type="ECO:0000256" key="2">
    <source>
        <dbReference type="ARBA" id="ARBA00006234"/>
    </source>
</evidence>
<comment type="similarity">
    <text evidence="2">Belongs to the protein kinase superfamily. CAMK Ser/Thr protein kinase family. SNF1 subfamily.</text>
</comment>
<dbReference type="PANTHER" id="PTHR24346">
    <property type="entry name" value="MAP/MICROTUBULE AFFINITY-REGULATING KINASE"/>
    <property type="match status" value="1"/>
</dbReference>
<feature type="compositionally biased region" description="Low complexity" evidence="15">
    <location>
        <begin position="1317"/>
        <end position="1347"/>
    </location>
</feature>
<dbReference type="GO" id="GO:0046872">
    <property type="term" value="F:metal ion binding"/>
    <property type="evidence" value="ECO:0007669"/>
    <property type="project" value="UniProtKB-KW"/>
</dbReference>
<dbReference type="PROSITE" id="PS50011">
    <property type="entry name" value="PROTEIN_KINASE_DOM"/>
    <property type="match status" value="1"/>
</dbReference>
<dbReference type="SMART" id="SM00220">
    <property type="entry name" value="S_TKc"/>
    <property type="match status" value="1"/>
</dbReference>
<dbReference type="GO" id="GO:0035556">
    <property type="term" value="P:intracellular signal transduction"/>
    <property type="evidence" value="ECO:0007669"/>
    <property type="project" value="TreeGrafter"/>
</dbReference>
<evidence type="ECO:0000259" key="17">
    <source>
        <dbReference type="PROSITE" id="PS50032"/>
    </source>
</evidence>
<dbReference type="RefSeq" id="XP_030081294.1">
    <property type="nucleotide sequence ID" value="XM_030225434.1"/>
</dbReference>
<comment type="catalytic activity">
    <reaction evidence="12">
        <text>L-threonyl-[protein] + ATP = O-phospho-L-threonyl-[protein] + ADP + H(+)</text>
        <dbReference type="Rhea" id="RHEA:46608"/>
        <dbReference type="Rhea" id="RHEA-COMP:11060"/>
        <dbReference type="Rhea" id="RHEA-COMP:11605"/>
        <dbReference type="ChEBI" id="CHEBI:15378"/>
        <dbReference type="ChEBI" id="CHEBI:30013"/>
        <dbReference type="ChEBI" id="CHEBI:30616"/>
        <dbReference type="ChEBI" id="CHEBI:61977"/>
        <dbReference type="ChEBI" id="CHEBI:456216"/>
        <dbReference type="EC" id="2.7.11.1"/>
    </reaction>
</comment>
<feature type="region of interest" description="Disordered" evidence="15">
    <location>
        <begin position="462"/>
        <end position="482"/>
    </location>
</feature>
<dbReference type="GO" id="GO:0000226">
    <property type="term" value="P:microtubule cytoskeleton organization"/>
    <property type="evidence" value="ECO:0007669"/>
    <property type="project" value="TreeGrafter"/>
</dbReference>
<dbReference type="InterPro" id="IPR057380">
    <property type="entry name" value="UBA_SIK1/2/3"/>
</dbReference>
<comment type="catalytic activity">
    <reaction evidence="13">
        <text>L-seryl-[protein] + ATP = O-phospho-L-seryl-[protein] + ADP + H(+)</text>
        <dbReference type="Rhea" id="RHEA:17989"/>
        <dbReference type="Rhea" id="RHEA-COMP:9863"/>
        <dbReference type="Rhea" id="RHEA-COMP:11604"/>
        <dbReference type="ChEBI" id="CHEBI:15378"/>
        <dbReference type="ChEBI" id="CHEBI:29999"/>
        <dbReference type="ChEBI" id="CHEBI:30616"/>
        <dbReference type="ChEBI" id="CHEBI:83421"/>
        <dbReference type="ChEBI" id="CHEBI:456216"/>
        <dbReference type="EC" id="2.7.11.1"/>
    </reaction>
</comment>
<feature type="region of interest" description="Disordered" evidence="15">
    <location>
        <begin position="305"/>
        <end position="327"/>
    </location>
</feature>
<dbReference type="Pfam" id="PF00069">
    <property type="entry name" value="Pkinase"/>
    <property type="match status" value="1"/>
</dbReference>
<keyword evidence="5" id="KW-0597">Phosphoprotein</keyword>
<dbReference type="PROSITE" id="PS00107">
    <property type="entry name" value="PROTEIN_KINASE_ATP"/>
    <property type="match status" value="1"/>
</dbReference>
<evidence type="ECO:0000313" key="19">
    <source>
        <dbReference type="RefSeq" id="XP_030081294.1"/>
    </source>
</evidence>
<dbReference type="PROSITE" id="PS50032">
    <property type="entry name" value="KA1"/>
    <property type="match status" value="1"/>
</dbReference>
<dbReference type="CDD" id="cd14338">
    <property type="entry name" value="UBA_SIK"/>
    <property type="match status" value="1"/>
</dbReference>
<dbReference type="InterPro" id="IPR017441">
    <property type="entry name" value="Protein_kinase_ATP_BS"/>
</dbReference>
<dbReference type="Pfam" id="PF23311">
    <property type="entry name" value="DUF7084"/>
    <property type="match status" value="1"/>
</dbReference>
<keyword evidence="10 14" id="KW-0067">ATP-binding</keyword>
<evidence type="ECO:0000256" key="6">
    <source>
        <dbReference type="ARBA" id="ARBA00022679"/>
    </source>
</evidence>
<evidence type="ECO:0000256" key="7">
    <source>
        <dbReference type="ARBA" id="ARBA00022723"/>
    </source>
</evidence>
<evidence type="ECO:0000256" key="5">
    <source>
        <dbReference type="ARBA" id="ARBA00022553"/>
    </source>
</evidence>
<keyword evidence="11" id="KW-0460">Magnesium</keyword>
<keyword evidence="7" id="KW-0479">Metal-binding</keyword>
<organism evidence="18 19">
    <name type="scientific">Drosophila hydei</name>
    <name type="common">Fruit fly</name>
    <dbReference type="NCBI Taxonomy" id="7224"/>
    <lineage>
        <taxon>Eukaryota</taxon>
        <taxon>Metazoa</taxon>
        <taxon>Ecdysozoa</taxon>
        <taxon>Arthropoda</taxon>
        <taxon>Hexapoda</taxon>
        <taxon>Insecta</taxon>
        <taxon>Pterygota</taxon>
        <taxon>Neoptera</taxon>
        <taxon>Endopterygota</taxon>
        <taxon>Diptera</taxon>
        <taxon>Brachycera</taxon>
        <taxon>Muscomorpha</taxon>
        <taxon>Ephydroidea</taxon>
        <taxon>Drosophilidae</taxon>
        <taxon>Drosophila</taxon>
    </lineage>
</organism>
<evidence type="ECO:0000256" key="12">
    <source>
        <dbReference type="ARBA" id="ARBA00047899"/>
    </source>
</evidence>
<dbReference type="InterPro" id="IPR011009">
    <property type="entry name" value="Kinase-like_dom_sf"/>
</dbReference>
<accession>A0A6J2SZH2</accession>
<dbReference type="InterPro" id="IPR028375">
    <property type="entry name" value="KA1/Ssp2_C"/>
</dbReference>
<sequence>MAASTSTPQNYKVPSTSKISVDKLLRVGYYELEKTIGKGNFAVVKLATNIVTKTKVAIKIIDKTCLNEEYLSKTFREISILKSLRHPHITRLYEVMESQSMIYLVTEYAPNGEIFDHLVANGRMKEPEAARVFTQLISAVHYCHLRGVVHRDLKAENVLLDKDMNIKLADFGFSNHYEEGSPLRTWCGSPPYAAPEVFQGLEYDGPKSDIWSLGVVLYALVCGALPFDGKTILELKSRVVQGKFRIPFFMSQDCEHLIRNMLVVEPDRRYTIKQIIKHRWLSDWQAELQQEERLDVSALPFGTGPQLQSSSLGSSTTSLSGADSSEVSSTPQLDAVVMTHMLQLPGLTADMIAQSVHEQRFDNIYAIYNLLQDKLLQKRRENQRLQHHANLAYSRSRKTSITTGVVDRSEPVKQESLDRLSPLNSNVNASNTALGFGWCADVGVDLEKFGDFELECLARSNEPPVNSQHLSATAGGTSGANTRRHTVGPGDVAHEQALANPQMPPIDFKCAPQCNDAGQATLYYPTNLPMLQNQPLHNLTIKDQHLLKPPVVMGASSFGRRASDGGANLHIYYPASISAGNSGVAATPQQMDTTGYYINANLNNAPGTSELSPLGEQTPGQLHCCPENSGEECSEEIQRYMQKRGCVKRHTVGCTEDLSVSHSPGEMGHMQVGQPGAQAQTPTGNGAGGGNMRTRRTGLLTVTERPPGRYSPVRRASEGSRSQFQGPLQECQSLQKGIAQRNFLVAPSPPLLENSISLPGSPIHGKPTNLQLALRRGHDIEVPPEAIKNLMPALDRLVKEQRVSFEIAKKIISSNVVPIDLAPQLGLAAHAASGAAVSGGYLDQSHLHQPQPMHSYSVSPLTLPHGPNASLTSAKQMFGQPICGYQYQAATTTATMGVAAAGGAALSLTLPLQPQQLVGQFSSINLGASNSNSSSGCQSPVYSGCLANSNSNSNSGSGFSGSCSPNPNPYLPGTGPFSPCVNANAVAAATSPLHQITKGISGLSTGGGSITRGTSAASEGVAQQPLDLSMDVCSIDQPADYASTPNWFIPTAAYYDLKPLNLSPAQPVRVVPTPPASPNLCIIQEENGNGQMCHTISTGTPYAGCTGGITPQICLTDVQGSEITLVALSSDNSRDSEDSLEPQTPIMSLQGLIITEASSDMPSITRGIGRKASLDCEPMGSNHGHAGQSSAQAEAHRRGSDKSLGFSDDSLSNDSNNLSPSCQEPSASSGFKSDSHSEMGDHTECGHLTPDSMCDSRRMSDEMCYEVPLPHECSNLDSTRILEMVKQTIDSTMPPKGFVLHKGSISSEDSGAESRHSSASNASSEAMPHAAANSSTSHNTSNSNAPACNTASYAEPTTNLSLEYSGGLQIELQVCEGRSRDHHGAAKGIKLRRISGDQFEYGKICQQLISTITMQQVAG</sequence>
<evidence type="ECO:0000256" key="13">
    <source>
        <dbReference type="ARBA" id="ARBA00048679"/>
    </source>
</evidence>
<feature type="binding site" evidence="14">
    <location>
        <position position="59"/>
    </location>
    <ligand>
        <name>ATP</name>
        <dbReference type="ChEBI" id="CHEBI:30616"/>
    </ligand>
</feature>
<keyword evidence="4" id="KW-0723">Serine/threonine-protein kinase</keyword>
<keyword evidence="18" id="KW-1185">Reference proteome</keyword>
<dbReference type="Pfam" id="PF23312">
    <property type="entry name" value="UBA_SIK3"/>
    <property type="match status" value="1"/>
</dbReference>
<evidence type="ECO:0000259" key="16">
    <source>
        <dbReference type="PROSITE" id="PS50011"/>
    </source>
</evidence>
<feature type="domain" description="KA1" evidence="17">
    <location>
        <begin position="1361"/>
        <end position="1414"/>
    </location>
</feature>
<dbReference type="Proteomes" id="UP000504633">
    <property type="component" value="Unplaced"/>
</dbReference>
<dbReference type="Gene3D" id="1.10.510.10">
    <property type="entry name" value="Transferase(Phosphotransferase) domain 1"/>
    <property type="match status" value="1"/>
</dbReference>
<keyword evidence="6" id="KW-0808">Transferase</keyword>
<dbReference type="GeneID" id="111603991"/>
<evidence type="ECO:0000256" key="1">
    <source>
        <dbReference type="ARBA" id="ARBA00001946"/>
    </source>
</evidence>
<feature type="region of interest" description="Disordered" evidence="15">
    <location>
        <begin position="672"/>
        <end position="727"/>
    </location>
</feature>
<keyword evidence="8 14" id="KW-0547">Nucleotide-binding</keyword>
<evidence type="ECO:0000256" key="3">
    <source>
        <dbReference type="ARBA" id="ARBA00012513"/>
    </source>
</evidence>
<feature type="domain" description="Protein kinase" evidence="16">
    <location>
        <begin position="30"/>
        <end position="281"/>
    </location>
</feature>
<dbReference type="SUPFAM" id="SSF56112">
    <property type="entry name" value="Protein kinase-like (PK-like)"/>
    <property type="match status" value="1"/>
</dbReference>
<dbReference type="GO" id="GO:0005524">
    <property type="term" value="F:ATP binding"/>
    <property type="evidence" value="ECO:0007669"/>
    <property type="project" value="UniProtKB-UniRule"/>
</dbReference>
<dbReference type="PROSITE" id="PS00108">
    <property type="entry name" value="PROTEIN_KINASE_ST"/>
    <property type="match status" value="1"/>
</dbReference>
<feature type="region of interest" description="Disordered" evidence="15">
    <location>
        <begin position="1172"/>
        <end position="1252"/>
    </location>
</feature>
<evidence type="ECO:0000256" key="15">
    <source>
        <dbReference type="SAM" id="MobiDB-lite"/>
    </source>
</evidence>
<dbReference type="FunFam" id="3.30.200.20:FF:000003">
    <property type="entry name" value="Non-specific serine/threonine protein kinase"/>
    <property type="match status" value="1"/>
</dbReference>
<dbReference type="InterPro" id="IPR001772">
    <property type="entry name" value="KA1_dom"/>
</dbReference>
<dbReference type="InterPro" id="IPR055511">
    <property type="entry name" value="DUF7084"/>
</dbReference>
<feature type="compositionally biased region" description="Low complexity" evidence="15">
    <location>
        <begin position="1203"/>
        <end position="1221"/>
    </location>
</feature>
<evidence type="ECO:0000256" key="11">
    <source>
        <dbReference type="ARBA" id="ARBA00022842"/>
    </source>
</evidence>
<feature type="compositionally biased region" description="Polar residues" evidence="15">
    <location>
        <begin position="1222"/>
        <end position="1232"/>
    </location>
</feature>
<dbReference type="OrthoDB" id="193931at2759"/>
<keyword evidence="9" id="KW-0418">Kinase</keyword>
<feature type="compositionally biased region" description="Low complexity" evidence="15">
    <location>
        <begin position="309"/>
        <end position="325"/>
    </location>
</feature>
<evidence type="ECO:0000313" key="18">
    <source>
        <dbReference type="Proteomes" id="UP000504633"/>
    </source>
</evidence>
<reference evidence="19" key="1">
    <citation type="submission" date="2025-08" db="UniProtKB">
        <authorList>
            <consortium name="RefSeq"/>
        </authorList>
    </citation>
    <scope>IDENTIFICATION</scope>
    <source>
        <strain evidence="19">15085-1641.00</strain>
        <tissue evidence="19">Whole body</tissue>
    </source>
</reference>
<dbReference type="CTD" id="23387"/>
<gene>
    <name evidence="19" type="primary">LOC111603991</name>
</gene>
<feature type="compositionally biased region" description="Polar residues" evidence="15">
    <location>
        <begin position="463"/>
        <end position="481"/>
    </location>
</feature>